<organism evidence="1 2">
    <name type="scientific">Eretmocerus hayati</name>
    <dbReference type="NCBI Taxonomy" id="131215"/>
    <lineage>
        <taxon>Eukaryota</taxon>
        <taxon>Metazoa</taxon>
        <taxon>Ecdysozoa</taxon>
        <taxon>Arthropoda</taxon>
        <taxon>Hexapoda</taxon>
        <taxon>Insecta</taxon>
        <taxon>Pterygota</taxon>
        <taxon>Neoptera</taxon>
        <taxon>Endopterygota</taxon>
        <taxon>Hymenoptera</taxon>
        <taxon>Apocrita</taxon>
        <taxon>Proctotrupomorpha</taxon>
        <taxon>Chalcidoidea</taxon>
        <taxon>Aphelinidae</taxon>
        <taxon>Aphelininae</taxon>
        <taxon>Eretmocerus</taxon>
    </lineage>
</organism>
<evidence type="ECO:0000313" key="1">
    <source>
        <dbReference type="EMBL" id="KAJ8665821.1"/>
    </source>
</evidence>
<dbReference type="EMBL" id="CM056744">
    <property type="protein sequence ID" value="KAJ8665821.1"/>
    <property type="molecule type" value="Genomic_DNA"/>
</dbReference>
<comment type="caution">
    <text evidence="1">The sequence shown here is derived from an EMBL/GenBank/DDBJ whole genome shotgun (WGS) entry which is preliminary data.</text>
</comment>
<accession>A0ACC2N4L2</accession>
<name>A0ACC2N4L2_9HYME</name>
<protein>
    <submittedName>
        <fullName evidence="1">Uncharacterized protein</fullName>
    </submittedName>
</protein>
<reference evidence="1" key="1">
    <citation type="submission" date="2023-04" db="EMBL/GenBank/DDBJ databases">
        <title>A chromosome-level genome assembly of the parasitoid wasp Eretmocerus hayati.</title>
        <authorList>
            <person name="Zhong Y."/>
            <person name="Liu S."/>
            <person name="Liu Y."/>
        </authorList>
    </citation>
    <scope>NUCLEOTIDE SEQUENCE</scope>
    <source>
        <strain evidence="1">ZJU_SS_LIU_2023</strain>
    </source>
</reference>
<evidence type="ECO:0000313" key="2">
    <source>
        <dbReference type="Proteomes" id="UP001239111"/>
    </source>
</evidence>
<keyword evidence="2" id="KW-1185">Reference proteome</keyword>
<gene>
    <name evidence="1" type="ORF">QAD02_007483</name>
</gene>
<proteinExistence type="predicted"/>
<sequence length="359" mass="39084">MVAIVGCLPRIEPRQLLVSDFQITRPKTLGGRDRNLSPQLLYRTARLFLETYEWLEDTGLAGSSTDADDSDDGDAPQLPVNQTGSAQSQDWLMNDTEANGNHPKASGAEPTTPENRLAGTQPTLPVLAHDVANVSDGDDEEVIACTQQPPARESAMGEWIRVELGSPPARPTGVVNVQPECSETPGIDSSAAPDDYDSDVIPCSQQPPLSPVRRPGTYVSDSDENSEDTDSRIDDIESLASSIDMFDENSDSDSDCPMSWSNNDDTRSIFGDARTVSEQQLLEYGFADRVVDDNDDDGARNGNSSIHLNFRAIRRTHLHEVVSVNETKTCSVVLKKRRYVSKTKSVPFGYIAGSGNEHG</sequence>
<dbReference type="Proteomes" id="UP001239111">
    <property type="component" value="Chromosome 4"/>
</dbReference>